<sequence length="310" mass="34869">MASDLEPIDFPKIPDHARGMGAMAQTTRGQAVASFDKSRNDLTRGSKSRFRGVARTDYGLDYNFTWNRHEGTSKWQAWTPSGEHMVNIFETEAEAAIAFDLACIKQKGYQAITNYDIRYYNVQAMINGSKPELSQMEVETPCPVTAALAQVYPHRINTDDAGYSNTMQPTIYRARGFRPAKGLPNFPAILGPVKQDNGSGLRFKHGDFSPFNFYQRQQVRQPEVRNVAFGPGHATAFQSFKQTETGDHQCCTFALRPAQNPRSLLPTFVNFESEQRLNTAGRLGFKHSSTSRFKVYRRNTACKGKAKVNF</sequence>
<name>A0A835K305_9ROSI</name>
<keyword evidence="5" id="KW-0539">Nucleus</keyword>
<keyword evidence="8" id="KW-1185">Reference proteome</keyword>
<keyword evidence="3" id="KW-0238">DNA-binding</keyword>
<dbReference type="InterPro" id="IPR036955">
    <property type="entry name" value="AP2/ERF_dom_sf"/>
</dbReference>
<dbReference type="Proteomes" id="UP000657918">
    <property type="component" value="Unassembled WGS sequence"/>
</dbReference>
<reference evidence="7 8" key="1">
    <citation type="submission" date="2020-10" db="EMBL/GenBank/DDBJ databases">
        <title>Plant Genome Project.</title>
        <authorList>
            <person name="Zhang R.-G."/>
        </authorList>
    </citation>
    <scope>NUCLEOTIDE SEQUENCE [LARGE SCALE GENOMIC DNA]</scope>
    <source>
        <strain evidence="7">FAFU-HL-1</strain>
        <tissue evidence="7">Leaf</tissue>
    </source>
</reference>
<evidence type="ECO:0000256" key="2">
    <source>
        <dbReference type="ARBA" id="ARBA00023015"/>
    </source>
</evidence>
<evidence type="ECO:0000256" key="3">
    <source>
        <dbReference type="ARBA" id="ARBA00023125"/>
    </source>
</evidence>
<dbReference type="EMBL" id="JADGMS010000006">
    <property type="protein sequence ID" value="KAF9679690.1"/>
    <property type="molecule type" value="Genomic_DNA"/>
</dbReference>
<evidence type="ECO:0000256" key="5">
    <source>
        <dbReference type="ARBA" id="ARBA00023242"/>
    </source>
</evidence>
<comment type="subcellular location">
    <subcellularLocation>
        <location evidence="1">Nucleus</location>
    </subcellularLocation>
</comment>
<proteinExistence type="predicted"/>
<organism evidence="7 8">
    <name type="scientific">Salix dunnii</name>
    <dbReference type="NCBI Taxonomy" id="1413687"/>
    <lineage>
        <taxon>Eukaryota</taxon>
        <taxon>Viridiplantae</taxon>
        <taxon>Streptophyta</taxon>
        <taxon>Embryophyta</taxon>
        <taxon>Tracheophyta</taxon>
        <taxon>Spermatophyta</taxon>
        <taxon>Magnoliopsida</taxon>
        <taxon>eudicotyledons</taxon>
        <taxon>Gunneridae</taxon>
        <taxon>Pentapetalae</taxon>
        <taxon>rosids</taxon>
        <taxon>fabids</taxon>
        <taxon>Malpighiales</taxon>
        <taxon>Salicaceae</taxon>
        <taxon>Saliceae</taxon>
        <taxon>Salix</taxon>
    </lineage>
</organism>
<keyword evidence="2" id="KW-0805">Transcription regulation</keyword>
<evidence type="ECO:0000256" key="4">
    <source>
        <dbReference type="ARBA" id="ARBA00023163"/>
    </source>
</evidence>
<accession>A0A835K305</accession>
<dbReference type="GO" id="GO:0003700">
    <property type="term" value="F:DNA-binding transcription factor activity"/>
    <property type="evidence" value="ECO:0007669"/>
    <property type="project" value="InterPro"/>
</dbReference>
<dbReference type="OrthoDB" id="837276at2759"/>
<dbReference type="GO" id="GO:0005634">
    <property type="term" value="C:nucleus"/>
    <property type="evidence" value="ECO:0007669"/>
    <property type="project" value="UniProtKB-SubCell"/>
</dbReference>
<gene>
    <name evidence="7" type="ORF">SADUNF_Sadunf06G0040700</name>
</gene>
<dbReference type="GO" id="GO:0003677">
    <property type="term" value="F:DNA binding"/>
    <property type="evidence" value="ECO:0007669"/>
    <property type="project" value="UniProtKB-KW"/>
</dbReference>
<evidence type="ECO:0000256" key="1">
    <source>
        <dbReference type="ARBA" id="ARBA00004123"/>
    </source>
</evidence>
<evidence type="ECO:0000313" key="7">
    <source>
        <dbReference type="EMBL" id="KAF9679690.1"/>
    </source>
</evidence>
<protein>
    <recommendedName>
        <fullName evidence="6">AP2/ERF domain-containing protein</fullName>
    </recommendedName>
</protein>
<feature type="domain" description="AP2/ERF" evidence="6">
    <location>
        <begin position="49"/>
        <end position="116"/>
    </location>
</feature>
<keyword evidence="4" id="KW-0804">Transcription</keyword>
<evidence type="ECO:0000259" key="6">
    <source>
        <dbReference type="PROSITE" id="PS51032"/>
    </source>
</evidence>
<comment type="caution">
    <text evidence="7">The sequence shown here is derived from an EMBL/GenBank/DDBJ whole genome shotgun (WGS) entry which is preliminary data.</text>
</comment>
<dbReference type="Gene3D" id="3.30.730.10">
    <property type="entry name" value="AP2/ERF domain"/>
    <property type="match status" value="1"/>
</dbReference>
<dbReference type="PROSITE" id="PS51032">
    <property type="entry name" value="AP2_ERF"/>
    <property type="match status" value="1"/>
</dbReference>
<dbReference type="AlphaFoldDB" id="A0A835K305"/>
<evidence type="ECO:0000313" key="8">
    <source>
        <dbReference type="Proteomes" id="UP000657918"/>
    </source>
</evidence>
<dbReference type="InterPro" id="IPR001471">
    <property type="entry name" value="AP2/ERF_dom"/>
</dbReference>